<gene>
    <name evidence="2" type="ORF">AFM16_30280</name>
    <name evidence="3" type="ORF">HCX60_30820</name>
</gene>
<dbReference type="Pfam" id="PF13460">
    <property type="entry name" value="NAD_binding_10"/>
    <property type="match status" value="1"/>
</dbReference>
<dbReference type="Proteomes" id="UP000190306">
    <property type="component" value="Chromosome"/>
</dbReference>
<dbReference type="PANTHER" id="PTHR12126">
    <property type="entry name" value="NADH-UBIQUINONE OXIDOREDUCTASE 39 KDA SUBUNIT-RELATED"/>
    <property type="match status" value="1"/>
</dbReference>
<evidence type="ECO:0000313" key="3">
    <source>
        <dbReference type="EMBL" id="QIT47379.1"/>
    </source>
</evidence>
<dbReference type="Proteomes" id="UP000502504">
    <property type="component" value="Chromosome"/>
</dbReference>
<dbReference type="SUPFAM" id="SSF51735">
    <property type="entry name" value="NAD(P)-binding Rossmann-fold domains"/>
    <property type="match status" value="1"/>
</dbReference>
<evidence type="ECO:0000313" key="4">
    <source>
        <dbReference type="Proteomes" id="UP000190306"/>
    </source>
</evidence>
<reference evidence="3 5" key="2">
    <citation type="submission" date="2020-03" db="EMBL/GenBank/DDBJ databases">
        <title>Is there a link between lipid content and antibiotic production in Streptomyces?</title>
        <authorList>
            <person name="David M."/>
            <person name="Lejeune C."/>
            <person name="Abreu S."/>
            <person name="Thibessard A."/>
            <person name="Leblond P."/>
            <person name="Chaminade P."/>
            <person name="Virolle M.-J."/>
        </authorList>
    </citation>
    <scope>NUCLEOTIDE SEQUENCE [LARGE SCALE GENOMIC DNA]</scope>
    <source>
        <strain evidence="3 5">DSM 41481</strain>
    </source>
</reference>
<feature type="domain" description="NAD(P)-binding" evidence="1">
    <location>
        <begin position="9"/>
        <end position="142"/>
    </location>
</feature>
<evidence type="ECO:0000313" key="2">
    <source>
        <dbReference type="EMBL" id="OOQ47071.1"/>
    </source>
</evidence>
<dbReference type="EMBL" id="CP050692">
    <property type="protein sequence ID" value="QIT47379.1"/>
    <property type="molecule type" value="Genomic_DNA"/>
</dbReference>
<dbReference type="GO" id="GO:0044877">
    <property type="term" value="F:protein-containing complex binding"/>
    <property type="evidence" value="ECO:0007669"/>
    <property type="project" value="TreeGrafter"/>
</dbReference>
<dbReference type="InterPro" id="IPR016040">
    <property type="entry name" value="NAD(P)-bd_dom"/>
</dbReference>
<dbReference type="AlphaFoldDB" id="A0AAE6YER7"/>
<organism evidence="3 5">
    <name type="scientific">Streptomyces antibioticus</name>
    <dbReference type="NCBI Taxonomy" id="1890"/>
    <lineage>
        <taxon>Bacteria</taxon>
        <taxon>Bacillati</taxon>
        <taxon>Actinomycetota</taxon>
        <taxon>Actinomycetes</taxon>
        <taxon>Kitasatosporales</taxon>
        <taxon>Streptomycetaceae</taxon>
        <taxon>Streptomyces</taxon>
    </lineage>
</organism>
<proteinExistence type="predicted"/>
<dbReference type="PANTHER" id="PTHR12126:SF11">
    <property type="entry name" value="NADH DEHYDROGENASE [UBIQUINONE] 1 ALPHA SUBCOMPLEX SUBUNIT 9, MITOCHONDRIAL"/>
    <property type="match status" value="1"/>
</dbReference>
<accession>A0AAE6YER7</accession>
<name>A0AAE6YER7_STRAT</name>
<evidence type="ECO:0000259" key="1">
    <source>
        <dbReference type="Pfam" id="PF13460"/>
    </source>
</evidence>
<dbReference type="InterPro" id="IPR051207">
    <property type="entry name" value="ComplexI_NDUFA9_subunit"/>
</dbReference>
<dbReference type="Gene3D" id="3.40.50.720">
    <property type="entry name" value="NAD(P)-binding Rossmann-like Domain"/>
    <property type="match status" value="1"/>
</dbReference>
<keyword evidence="4" id="KW-1185">Reference proteome</keyword>
<sequence>MNDTILVTGGTGNLGSHVVTRLARQDCRVRVLSRRPPTDQGSPAVEWCTADLAIGDGIDSALDGVGTVIHCATDGRTRHGDVAATRNLLDAAGRAGGPHIVYVSIIGVDRHPLPYYRAKYDSERLLESSGLPYTILRAAQFHEMLHFALSRAARLPVVPVLAGTCFQSVDTAHVASRAVDLAVGMPRGRVADLPGPQTLTMAALARAYLRVSGARRPVLPVLLPGRVPRAYREGLHLASAPLPGSRTFEDFLATGPAVRVPAAARKRAP</sequence>
<protein>
    <submittedName>
        <fullName evidence="3">NAD(P)H-binding protein</fullName>
    </submittedName>
</protein>
<reference evidence="2 4" key="1">
    <citation type="submission" date="2015-07" db="EMBL/GenBank/DDBJ databases">
        <title>Draft Genome Sequence of Streptomyces antibioticus, IMRU 3720 reveals insights in the evolution of actinomycin biosynthetic gene clusters in Streptomyces.</title>
        <authorList>
            <person name="Crnovcic I."/>
            <person name="Ruckert C."/>
            <person name="Kalinowksi J."/>
            <person name="Keller U."/>
        </authorList>
    </citation>
    <scope>NUCLEOTIDE SEQUENCE [LARGE SCALE GENOMIC DNA]</scope>
    <source>
        <strain evidence="2 4">DSM 41481</strain>
    </source>
</reference>
<dbReference type="InterPro" id="IPR036291">
    <property type="entry name" value="NAD(P)-bd_dom_sf"/>
</dbReference>
<dbReference type="EMBL" id="LHQL01000014">
    <property type="protein sequence ID" value="OOQ47071.1"/>
    <property type="molecule type" value="Genomic_DNA"/>
</dbReference>
<dbReference type="RefSeq" id="WP_078635640.1">
    <property type="nucleotide sequence ID" value="NZ_CM007717.1"/>
</dbReference>
<evidence type="ECO:0000313" key="5">
    <source>
        <dbReference type="Proteomes" id="UP000502504"/>
    </source>
</evidence>